<reference evidence="2 3" key="1">
    <citation type="submission" date="2018-06" db="EMBL/GenBank/DDBJ databases">
        <authorList>
            <consortium name="Pathogen Informatics"/>
            <person name="Doyle S."/>
        </authorList>
    </citation>
    <scope>NUCLEOTIDE SEQUENCE [LARGE SCALE GENOMIC DNA]</scope>
    <source>
        <strain evidence="2 3">NCTC13160</strain>
    </source>
</reference>
<evidence type="ECO:0000256" key="1">
    <source>
        <dbReference type="SAM" id="Phobius"/>
    </source>
</evidence>
<evidence type="ECO:0000313" key="3">
    <source>
        <dbReference type="Proteomes" id="UP000254573"/>
    </source>
</evidence>
<dbReference type="AlphaFoldDB" id="A0A378YUQ7"/>
<dbReference type="EMBL" id="UGSG01000001">
    <property type="protein sequence ID" value="SUA80503.1"/>
    <property type="molecule type" value="Genomic_DNA"/>
</dbReference>
<evidence type="ECO:0000313" key="2">
    <source>
        <dbReference type="EMBL" id="SUA80503.1"/>
    </source>
</evidence>
<dbReference type="RefSeq" id="WP_038620010.1">
    <property type="nucleotide sequence ID" value="NZ_CP009553.3"/>
</dbReference>
<feature type="transmembrane region" description="Helical" evidence="1">
    <location>
        <begin position="109"/>
        <end position="131"/>
    </location>
</feature>
<dbReference type="KEGG" id="ppnm:LV28_19125"/>
<keyword evidence="1" id="KW-1133">Transmembrane helix</keyword>
<sequence>MLFFQLIATAFLPPFFGWLLNLAVRKGDALATSGADWLLVLIVLNFTAMIDAASFSKFIHNAPFRDNASLCFGVTFVLAFLGWLAQIFFFEPHARREVEKPFEIVLRGLVYGLGWVSAITVCATNVMIFTYNPQ</sequence>
<keyword evidence="1" id="KW-0472">Membrane</keyword>
<proteinExistence type="predicted"/>
<keyword evidence="1" id="KW-0812">Transmembrane</keyword>
<name>A0A378YUQ7_9BURK</name>
<gene>
    <name evidence="2" type="ORF">NCTC13160_03776</name>
</gene>
<feature type="transmembrane region" description="Helical" evidence="1">
    <location>
        <begin position="68"/>
        <end position="89"/>
    </location>
</feature>
<protein>
    <submittedName>
        <fullName evidence="2">Uncharacterized protein</fullName>
    </submittedName>
</protein>
<accession>A0A378YUQ7</accession>
<dbReference type="Proteomes" id="UP000254573">
    <property type="component" value="Unassembled WGS sequence"/>
</dbReference>
<organism evidence="2 3">
    <name type="scientific">Pandoraea pnomenusa</name>
    <dbReference type="NCBI Taxonomy" id="93220"/>
    <lineage>
        <taxon>Bacteria</taxon>
        <taxon>Pseudomonadati</taxon>
        <taxon>Pseudomonadota</taxon>
        <taxon>Betaproteobacteria</taxon>
        <taxon>Burkholderiales</taxon>
        <taxon>Burkholderiaceae</taxon>
        <taxon>Pandoraea</taxon>
    </lineage>
</organism>
<feature type="transmembrane region" description="Helical" evidence="1">
    <location>
        <begin position="37"/>
        <end position="56"/>
    </location>
</feature>